<dbReference type="PROSITE" id="PS00798">
    <property type="entry name" value="ALDOKETO_REDUCTASE_1"/>
    <property type="match status" value="1"/>
</dbReference>
<name>A0A6J4S6V2_9ACTN</name>
<accession>A0A6J4S6V2</accession>
<evidence type="ECO:0000259" key="7">
    <source>
        <dbReference type="Pfam" id="PF00248"/>
    </source>
</evidence>
<organism evidence="8">
    <name type="scientific">uncultured Solirubrobacterales bacterium</name>
    <dbReference type="NCBI Taxonomy" id="768556"/>
    <lineage>
        <taxon>Bacteria</taxon>
        <taxon>Bacillati</taxon>
        <taxon>Actinomycetota</taxon>
        <taxon>Thermoleophilia</taxon>
        <taxon>Solirubrobacterales</taxon>
        <taxon>environmental samples</taxon>
    </lineage>
</organism>
<dbReference type="EMBL" id="CADCVU010000031">
    <property type="protein sequence ID" value="CAA9484223.1"/>
    <property type="molecule type" value="Genomic_DNA"/>
</dbReference>
<evidence type="ECO:0000256" key="1">
    <source>
        <dbReference type="ARBA" id="ARBA00007905"/>
    </source>
</evidence>
<dbReference type="Pfam" id="PF00248">
    <property type="entry name" value="Aldo_ket_red"/>
    <property type="match status" value="1"/>
</dbReference>
<dbReference type="FunFam" id="3.20.20.100:FF:000002">
    <property type="entry name" value="2,5-diketo-D-gluconic acid reductase A"/>
    <property type="match status" value="1"/>
</dbReference>
<gene>
    <name evidence="8" type="ORF">AVDCRST_MAG45-354</name>
</gene>
<feature type="site" description="Lowers pKa of active site Tyr" evidence="6">
    <location>
        <position position="77"/>
    </location>
</feature>
<dbReference type="PIRSF" id="PIRSF000097">
    <property type="entry name" value="AKR"/>
    <property type="match status" value="1"/>
</dbReference>
<dbReference type="PANTHER" id="PTHR43827">
    <property type="entry name" value="2,5-DIKETO-D-GLUCONIC ACID REDUCTASE"/>
    <property type="match status" value="1"/>
</dbReference>
<evidence type="ECO:0000256" key="4">
    <source>
        <dbReference type="PIRSR" id="PIRSR000097-1"/>
    </source>
</evidence>
<feature type="binding site" evidence="5">
    <location>
        <position position="110"/>
    </location>
    <ligand>
        <name>substrate</name>
    </ligand>
</feature>
<keyword evidence="3" id="KW-0560">Oxidoreductase</keyword>
<dbReference type="SUPFAM" id="SSF51430">
    <property type="entry name" value="NAD(P)-linked oxidoreductase"/>
    <property type="match status" value="1"/>
</dbReference>
<dbReference type="PROSITE" id="PS00062">
    <property type="entry name" value="ALDOKETO_REDUCTASE_2"/>
    <property type="match status" value="1"/>
</dbReference>
<keyword evidence="2" id="KW-0521">NADP</keyword>
<proteinExistence type="inferred from homology"/>
<evidence type="ECO:0000313" key="8">
    <source>
        <dbReference type="EMBL" id="CAA9484223.1"/>
    </source>
</evidence>
<dbReference type="Gene3D" id="3.20.20.100">
    <property type="entry name" value="NADP-dependent oxidoreductase domain"/>
    <property type="match status" value="1"/>
</dbReference>
<dbReference type="GO" id="GO:0016616">
    <property type="term" value="F:oxidoreductase activity, acting on the CH-OH group of donors, NAD or NADP as acceptor"/>
    <property type="evidence" value="ECO:0007669"/>
    <property type="project" value="UniProtKB-ARBA"/>
</dbReference>
<protein>
    <recommendedName>
        <fullName evidence="7">NADP-dependent oxidoreductase domain-containing protein</fullName>
    </recommendedName>
</protein>
<feature type="active site" description="Proton donor" evidence="4">
    <location>
        <position position="52"/>
    </location>
</feature>
<evidence type="ECO:0000256" key="3">
    <source>
        <dbReference type="ARBA" id="ARBA00023002"/>
    </source>
</evidence>
<dbReference type="InterPro" id="IPR023210">
    <property type="entry name" value="NADP_OxRdtase_dom"/>
</dbReference>
<evidence type="ECO:0000256" key="6">
    <source>
        <dbReference type="PIRSR" id="PIRSR000097-3"/>
    </source>
</evidence>
<dbReference type="AlphaFoldDB" id="A0A6J4S6V2"/>
<dbReference type="InterPro" id="IPR020471">
    <property type="entry name" value="AKR"/>
</dbReference>
<evidence type="ECO:0000256" key="5">
    <source>
        <dbReference type="PIRSR" id="PIRSR000097-2"/>
    </source>
</evidence>
<dbReference type="PANTHER" id="PTHR43827:SF3">
    <property type="entry name" value="NADP-DEPENDENT OXIDOREDUCTASE DOMAIN-CONTAINING PROTEIN"/>
    <property type="match status" value="1"/>
</dbReference>
<comment type="similarity">
    <text evidence="1">Belongs to the aldo/keto reductase family.</text>
</comment>
<dbReference type="InterPro" id="IPR018170">
    <property type="entry name" value="Aldo/ket_reductase_CS"/>
</dbReference>
<sequence>MGAGRTHTTRIQGVDVPSLGFGTFQLSGDDCERGVERALSVGYRHLDTARAYGNESEVGAGMERSGVERGEVFLTTKLTSSDLGRDRVEPAVSDSLERLRTDYVDLLLIHWPSRDTTTPETLAAMQEVQDEGRVRHVGVSNFPPSQLEAALEQAPIFCNQVEHHPLLGQQRLRELAVEHDLLLTAYSPLAQGEVLSDPALEEIAEAHGATAAQVTLRWLIDQDHVCAIPKATSFERIESNLAALELELSDEERRRIDGLDRGERLIDPSFAPDWED</sequence>
<dbReference type="InterPro" id="IPR036812">
    <property type="entry name" value="NAD(P)_OxRdtase_dom_sf"/>
</dbReference>
<reference evidence="8" key="1">
    <citation type="submission" date="2020-02" db="EMBL/GenBank/DDBJ databases">
        <authorList>
            <person name="Meier V. D."/>
        </authorList>
    </citation>
    <scope>NUCLEOTIDE SEQUENCE</scope>
    <source>
        <strain evidence="8">AVDCRST_MAG45</strain>
    </source>
</reference>
<dbReference type="PRINTS" id="PR00069">
    <property type="entry name" value="ALDKETRDTASE"/>
</dbReference>
<evidence type="ECO:0000256" key="2">
    <source>
        <dbReference type="ARBA" id="ARBA00022857"/>
    </source>
</evidence>
<feature type="domain" description="NADP-dependent oxidoreductase" evidence="7">
    <location>
        <begin position="19"/>
        <end position="260"/>
    </location>
</feature>